<dbReference type="Proteomes" id="UP001501627">
    <property type="component" value="Unassembled WGS sequence"/>
</dbReference>
<dbReference type="PANTHER" id="PTHR34653">
    <property type="match status" value="1"/>
</dbReference>
<comment type="similarity">
    <text evidence="2 4">Belongs to the FliE family.</text>
</comment>
<comment type="caution">
    <text evidence="6">The sequence shown here is derived from an EMBL/GenBank/DDBJ whole genome shotgun (WGS) entry which is preliminary data.</text>
</comment>
<evidence type="ECO:0000313" key="7">
    <source>
        <dbReference type="Proteomes" id="UP001501627"/>
    </source>
</evidence>
<protein>
    <recommendedName>
        <fullName evidence="4 5">Flagellar hook-basal body complex protein FliE</fullName>
    </recommendedName>
</protein>
<evidence type="ECO:0000256" key="5">
    <source>
        <dbReference type="NCBIfam" id="TIGR00205"/>
    </source>
</evidence>
<evidence type="ECO:0000256" key="1">
    <source>
        <dbReference type="ARBA" id="ARBA00004117"/>
    </source>
</evidence>
<dbReference type="RefSeq" id="WP_103046461.1">
    <property type="nucleotide sequence ID" value="NZ_BAABBP010000002.1"/>
</dbReference>
<evidence type="ECO:0000256" key="3">
    <source>
        <dbReference type="ARBA" id="ARBA00023143"/>
    </source>
</evidence>
<comment type="subcellular location">
    <subcellularLocation>
        <location evidence="1 4">Bacterial flagellum basal body</location>
    </subcellularLocation>
</comment>
<gene>
    <name evidence="4" type="primary">fliE</name>
    <name evidence="6" type="ORF">GCM10022279_02420</name>
</gene>
<evidence type="ECO:0000256" key="4">
    <source>
        <dbReference type="HAMAP-Rule" id="MF_00724"/>
    </source>
</evidence>
<reference evidence="7" key="1">
    <citation type="journal article" date="2019" name="Int. J. Syst. Evol. Microbiol.">
        <title>The Global Catalogue of Microorganisms (GCM) 10K type strain sequencing project: providing services to taxonomists for standard genome sequencing and annotation.</title>
        <authorList>
            <consortium name="The Broad Institute Genomics Platform"/>
            <consortium name="The Broad Institute Genome Sequencing Center for Infectious Disease"/>
            <person name="Wu L."/>
            <person name="Ma J."/>
        </authorList>
    </citation>
    <scope>NUCLEOTIDE SEQUENCE [LARGE SCALE GENOMIC DNA]</scope>
    <source>
        <strain evidence="7">JCM 17561</strain>
    </source>
</reference>
<sequence length="104" mass="11391">MDMRINSSLTTPLTGTQVARRITADRDNTPGVGFGTAFKNALQEVSGAQNQASALQREVQLDNPSVSIEETMVAMQKAQIGFQATLNVRNRMVQAYTDIMNMQV</sequence>
<evidence type="ECO:0000313" key="6">
    <source>
        <dbReference type="EMBL" id="GAA3982374.1"/>
    </source>
</evidence>
<name>A0ABP7QHG9_9BURK</name>
<organism evidence="6 7">
    <name type="scientific">Comamonas faecalis</name>
    <dbReference type="NCBI Taxonomy" id="1387849"/>
    <lineage>
        <taxon>Bacteria</taxon>
        <taxon>Pseudomonadati</taxon>
        <taxon>Pseudomonadota</taxon>
        <taxon>Betaproteobacteria</taxon>
        <taxon>Burkholderiales</taxon>
        <taxon>Comamonadaceae</taxon>
        <taxon>Comamonas</taxon>
    </lineage>
</organism>
<keyword evidence="3 4" id="KW-0975">Bacterial flagellum</keyword>
<dbReference type="InterPro" id="IPR001624">
    <property type="entry name" value="FliE"/>
</dbReference>
<dbReference type="HAMAP" id="MF_00724">
    <property type="entry name" value="FliE"/>
    <property type="match status" value="1"/>
</dbReference>
<dbReference type="PRINTS" id="PR01006">
    <property type="entry name" value="FLGHOOKFLIE"/>
</dbReference>
<dbReference type="NCBIfam" id="TIGR00205">
    <property type="entry name" value="fliE"/>
    <property type="match status" value="1"/>
</dbReference>
<dbReference type="Pfam" id="PF02049">
    <property type="entry name" value="FliE"/>
    <property type="match status" value="1"/>
</dbReference>
<evidence type="ECO:0000256" key="2">
    <source>
        <dbReference type="ARBA" id="ARBA00009272"/>
    </source>
</evidence>
<dbReference type="EMBL" id="BAABBP010000002">
    <property type="protein sequence ID" value="GAA3982374.1"/>
    <property type="molecule type" value="Genomic_DNA"/>
</dbReference>
<dbReference type="PANTHER" id="PTHR34653:SF1">
    <property type="entry name" value="FLAGELLAR HOOK-BASAL BODY COMPLEX PROTEIN FLIE"/>
    <property type="match status" value="1"/>
</dbReference>
<proteinExistence type="inferred from homology"/>
<accession>A0ABP7QHG9</accession>
<keyword evidence="7" id="KW-1185">Reference proteome</keyword>